<gene>
    <name evidence="2" type="ORF">WOLCODRAFT_149549</name>
</gene>
<evidence type="ECO:0000256" key="1">
    <source>
        <dbReference type="SAM" id="MobiDB-lite"/>
    </source>
</evidence>
<feature type="compositionally biased region" description="Acidic residues" evidence="1">
    <location>
        <begin position="70"/>
        <end position="86"/>
    </location>
</feature>
<evidence type="ECO:0000313" key="3">
    <source>
        <dbReference type="Proteomes" id="UP000218811"/>
    </source>
</evidence>
<proteinExistence type="predicted"/>
<sequence>MGDYMSDILLINPNILLSRFIHKLRQASTSEGTDVGIYQLNTSQTSVRFASSVIGNIGEPLDHESFGDPTTDDDCGDEEEPEYAEAEDLHIQCGGEEAIQTMSS</sequence>
<protein>
    <submittedName>
        <fullName evidence="2">Uncharacterized protein</fullName>
    </submittedName>
</protein>
<accession>A0A2H3J9K1</accession>
<dbReference type="AlphaFoldDB" id="A0A2H3J9K1"/>
<reference evidence="2 3" key="1">
    <citation type="journal article" date="2012" name="Science">
        <title>The Paleozoic origin of enzymatic lignin decomposition reconstructed from 31 fungal genomes.</title>
        <authorList>
            <person name="Floudas D."/>
            <person name="Binder M."/>
            <person name="Riley R."/>
            <person name="Barry K."/>
            <person name="Blanchette R.A."/>
            <person name="Henrissat B."/>
            <person name="Martinez A.T."/>
            <person name="Otillar R."/>
            <person name="Spatafora J.W."/>
            <person name="Yadav J.S."/>
            <person name="Aerts A."/>
            <person name="Benoit I."/>
            <person name="Boyd A."/>
            <person name="Carlson A."/>
            <person name="Copeland A."/>
            <person name="Coutinho P.M."/>
            <person name="de Vries R.P."/>
            <person name="Ferreira P."/>
            <person name="Findley K."/>
            <person name="Foster B."/>
            <person name="Gaskell J."/>
            <person name="Glotzer D."/>
            <person name="Gorecki P."/>
            <person name="Heitman J."/>
            <person name="Hesse C."/>
            <person name="Hori C."/>
            <person name="Igarashi K."/>
            <person name="Jurgens J.A."/>
            <person name="Kallen N."/>
            <person name="Kersten P."/>
            <person name="Kohler A."/>
            <person name="Kuees U."/>
            <person name="Kumar T.K.A."/>
            <person name="Kuo A."/>
            <person name="LaButti K."/>
            <person name="Larrondo L.F."/>
            <person name="Lindquist E."/>
            <person name="Ling A."/>
            <person name="Lombard V."/>
            <person name="Lucas S."/>
            <person name="Lundell T."/>
            <person name="Martin R."/>
            <person name="McLaughlin D.J."/>
            <person name="Morgenstern I."/>
            <person name="Morin E."/>
            <person name="Murat C."/>
            <person name="Nagy L.G."/>
            <person name="Nolan M."/>
            <person name="Ohm R.A."/>
            <person name="Patyshakuliyeva A."/>
            <person name="Rokas A."/>
            <person name="Ruiz-Duenas F.J."/>
            <person name="Sabat G."/>
            <person name="Salamov A."/>
            <person name="Samejima M."/>
            <person name="Schmutz J."/>
            <person name="Slot J.C."/>
            <person name="St John F."/>
            <person name="Stenlid J."/>
            <person name="Sun H."/>
            <person name="Sun S."/>
            <person name="Syed K."/>
            <person name="Tsang A."/>
            <person name="Wiebenga A."/>
            <person name="Young D."/>
            <person name="Pisabarro A."/>
            <person name="Eastwood D.C."/>
            <person name="Martin F."/>
            <person name="Cullen D."/>
            <person name="Grigoriev I.V."/>
            <person name="Hibbett D.S."/>
        </authorList>
    </citation>
    <scope>NUCLEOTIDE SEQUENCE [LARGE SCALE GENOMIC DNA]</scope>
    <source>
        <strain evidence="2 3">MD-104</strain>
    </source>
</reference>
<feature type="region of interest" description="Disordered" evidence="1">
    <location>
        <begin position="59"/>
        <end position="87"/>
    </location>
</feature>
<keyword evidence="3" id="KW-1185">Reference proteome</keyword>
<dbReference type="Proteomes" id="UP000218811">
    <property type="component" value="Unassembled WGS sequence"/>
</dbReference>
<organism evidence="2 3">
    <name type="scientific">Wolfiporia cocos (strain MD-104)</name>
    <name type="common">Brown rot fungus</name>
    <dbReference type="NCBI Taxonomy" id="742152"/>
    <lineage>
        <taxon>Eukaryota</taxon>
        <taxon>Fungi</taxon>
        <taxon>Dikarya</taxon>
        <taxon>Basidiomycota</taxon>
        <taxon>Agaricomycotina</taxon>
        <taxon>Agaricomycetes</taxon>
        <taxon>Polyporales</taxon>
        <taxon>Phaeolaceae</taxon>
        <taxon>Wolfiporia</taxon>
    </lineage>
</organism>
<name>A0A2H3J9K1_WOLCO</name>
<dbReference type="EMBL" id="KB467942">
    <property type="protein sequence ID" value="PCH38601.1"/>
    <property type="molecule type" value="Genomic_DNA"/>
</dbReference>
<evidence type="ECO:0000313" key="2">
    <source>
        <dbReference type="EMBL" id="PCH38601.1"/>
    </source>
</evidence>